<evidence type="ECO:0000313" key="2">
    <source>
        <dbReference type="EMBL" id="QNP71283.1"/>
    </source>
</evidence>
<dbReference type="EMBL" id="CP060828">
    <property type="protein sequence ID" value="QNP71283.1"/>
    <property type="molecule type" value="Genomic_DNA"/>
</dbReference>
<protein>
    <submittedName>
        <fullName evidence="2">Uncharacterized protein</fullName>
    </submittedName>
</protein>
<dbReference type="RefSeq" id="WP_187748255.1">
    <property type="nucleotide sequence ID" value="NZ_CP060828.1"/>
</dbReference>
<proteinExistence type="predicted"/>
<keyword evidence="3" id="KW-1185">Reference proteome</keyword>
<gene>
    <name evidence="2" type="ORF">IAG44_18795</name>
</gene>
<dbReference type="KEGG" id="sroi:IAG44_18795"/>
<feature type="transmembrane region" description="Helical" evidence="1">
    <location>
        <begin position="12"/>
        <end position="37"/>
    </location>
</feature>
<evidence type="ECO:0000313" key="3">
    <source>
        <dbReference type="Proteomes" id="UP000516052"/>
    </source>
</evidence>
<keyword evidence="1" id="KW-1133">Transmembrane helix</keyword>
<accession>A0A7H0IER7</accession>
<sequence length="67" mass="6982">MSFDDLLAAVPIAVGGITVVGFAVVGFTVAGFTIVAVTALRRAKAASVPDVLRALASLARVMLRRRR</sequence>
<dbReference type="Proteomes" id="UP000516052">
    <property type="component" value="Chromosome"/>
</dbReference>
<evidence type="ECO:0000256" key="1">
    <source>
        <dbReference type="SAM" id="Phobius"/>
    </source>
</evidence>
<organism evidence="2 3">
    <name type="scientific">Streptomyces roseirectus</name>
    <dbReference type="NCBI Taxonomy" id="2768066"/>
    <lineage>
        <taxon>Bacteria</taxon>
        <taxon>Bacillati</taxon>
        <taxon>Actinomycetota</taxon>
        <taxon>Actinomycetes</taxon>
        <taxon>Kitasatosporales</taxon>
        <taxon>Streptomycetaceae</taxon>
        <taxon>Streptomyces</taxon>
    </lineage>
</organism>
<dbReference type="AlphaFoldDB" id="A0A7H0IER7"/>
<name>A0A7H0IER7_9ACTN</name>
<keyword evidence="1" id="KW-0472">Membrane</keyword>
<keyword evidence="1" id="KW-0812">Transmembrane</keyword>
<reference evidence="2 3" key="1">
    <citation type="submission" date="2020-08" db="EMBL/GenBank/DDBJ databases">
        <title>A novel species.</title>
        <authorList>
            <person name="Gao J."/>
        </authorList>
    </citation>
    <scope>NUCLEOTIDE SEQUENCE [LARGE SCALE GENOMIC DNA]</scope>
    <source>
        <strain evidence="2 3">CRXT-G-22</strain>
    </source>
</reference>